<gene>
    <name evidence="3" type="ORF">Dace_2746</name>
</gene>
<evidence type="ECO:0000256" key="2">
    <source>
        <dbReference type="SAM" id="Phobius"/>
    </source>
</evidence>
<sequence length="230" mass="26128">MSDAVSLLDKVKGWFAALNKREQRLIVGTLFGAPLFVFIQLIFLPGLTEQTALERQVHQLEQDNTILQSQVLEMSLLAEKDPDADNRKKLEQLQQEIARFDQRLQENLSGLVAPAQMPGLLRSMLKQRAGLTLISMENAQPQAISLAPMPQQGEAKERTALPEVVLYRHPLHLELQGRYLDVLAYLQDVRKLPQRVFWHGLHIEMGEGYPQARIQVDVYTLSLEKGWISG</sequence>
<organism evidence="3 4">
    <name type="scientific">Desulfuromonas acetoxidans (strain DSM 684 / 11070)</name>
    <dbReference type="NCBI Taxonomy" id="281689"/>
    <lineage>
        <taxon>Bacteria</taxon>
        <taxon>Pseudomonadati</taxon>
        <taxon>Thermodesulfobacteriota</taxon>
        <taxon>Desulfuromonadia</taxon>
        <taxon>Desulfuromonadales</taxon>
        <taxon>Desulfuromonadaceae</taxon>
        <taxon>Desulfuromonas</taxon>
    </lineage>
</organism>
<feature type="coiled-coil region" evidence="1">
    <location>
        <begin position="50"/>
        <end position="110"/>
    </location>
</feature>
<keyword evidence="2" id="KW-0472">Membrane</keyword>
<evidence type="ECO:0000313" key="4">
    <source>
        <dbReference type="Proteomes" id="UP000005695"/>
    </source>
</evidence>
<feature type="transmembrane region" description="Helical" evidence="2">
    <location>
        <begin position="25"/>
        <end position="47"/>
    </location>
</feature>
<comment type="caution">
    <text evidence="3">The sequence shown here is derived from an EMBL/GenBank/DDBJ whole genome shotgun (WGS) entry which is preliminary data.</text>
</comment>
<dbReference type="Proteomes" id="UP000005695">
    <property type="component" value="Unassembled WGS sequence"/>
</dbReference>
<keyword evidence="1" id="KW-0175">Coiled coil</keyword>
<dbReference type="Pfam" id="PF04350">
    <property type="entry name" value="PilO"/>
    <property type="match status" value="1"/>
</dbReference>
<evidence type="ECO:0008006" key="5">
    <source>
        <dbReference type="Google" id="ProtNLM"/>
    </source>
</evidence>
<keyword evidence="2" id="KW-1133">Transmembrane helix</keyword>
<protein>
    <recommendedName>
        <fullName evidence="5">MSHA biogenesis protein MshJ</fullName>
    </recommendedName>
</protein>
<dbReference type="AlphaFoldDB" id="Q1K1Y8"/>
<name>Q1K1Y8_DESA6</name>
<keyword evidence="2" id="KW-0812">Transmembrane</keyword>
<dbReference type="RefSeq" id="WP_005998726.1">
    <property type="nucleotide sequence ID" value="NZ_AAEW02000004.1"/>
</dbReference>
<dbReference type="EMBL" id="AAEW02000004">
    <property type="protein sequence ID" value="EAT16651.1"/>
    <property type="molecule type" value="Genomic_DNA"/>
</dbReference>
<dbReference type="InterPro" id="IPR007445">
    <property type="entry name" value="PilO"/>
</dbReference>
<dbReference type="OrthoDB" id="5387613at2"/>
<evidence type="ECO:0000313" key="3">
    <source>
        <dbReference type="EMBL" id="EAT16651.1"/>
    </source>
</evidence>
<keyword evidence="4" id="KW-1185">Reference proteome</keyword>
<reference evidence="3" key="2">
    <citation type="submission" date="2006-05" db="EMBL/GenBank/DDBJ databases">
        <title>Sequencing of the draft genome and assembly of Desulfuromonas acetoxidans DSM 684.</title>
        <authorList>
            <consortium name="US DOE Joint Genome Institute (JGI-PGF)"/>
            <person name="Copeland A."/>
            <person name="Lucas S."/>
            <person name="Lapidus A."/>
            <person name="Barry K."/>
            <person name="Detter J.C."/>
            <person name="Glavina del Rio T."/>
            <person name="Hammon N."/>
            <person name="Israni S."/>
            <person name="Dalin E."/>
            <person name="Tice H."/>
            <person name="Bruce D."/>
            <person name="Pitluck S."/>
            <person name="Richardson P."/>
        </authorList>
    </citation>
    <scope>NUCLEOTIDE SEQUENCE [LARGE SCALE GENOMIC DNA]</scope>
    <source>
        <strain evidence="3">DSM 684</strain>
    </source>
</reference>
<evidence type="ECO:0000256" key="1">
    <source>
        <dbReference type="SAM" id="Coils"/>
    </source>
</evidence>
<accession>Q1K1Y8</accession>
<proteinExistence type="predicted"/>
<reference evidence="3" key="1">
    <citation type="submission" date="2006-05" db="EMBL/GenBank/DDBJ databases">
        <title>Annotation of the draft genome assembly of Desulfuromonas acetoxidans DSM 684.</title>
        <authorList>
            <consortium name="US DOE Joint Genome Institute (JGI-ORNL)"/>
            <person name="Larimer F."/>
            <person name="Land M."/>
            <person name="Hauser L."/>
        </authorList>
    </citation>
    <scope>NUCLEOTIDE SEQUENCE [LARGE SCALE GENOMIC DNA]</scope>
    <source>
        <strain evidence="3">DSM 684</strain>
    </source>
</reference>